<reference evidence="1" key="1">
    <citation type="submission" date="2022-10" db="EMBL/GenBank/DDBJ databases">
        <title>Flavobacterium sp. nov., a bacterium isolated from lake sediment.</title>
        <authorList>
            <person name="Qu J.-H."/>
        </authorList>
    </citation>
    <scope>NUCLEOTIDE SEQUENCE</scope>
    <source>
        <strain evidence="1">TH16-21</strain>
    </source>
</reference>
<sequence>MKKLVLFLILFLNGISYSQELVKSINLEIDNKTDYFHTIDEQNNKIAFFLVNKTDVESLLFDENINQEVRLKTAKPDKKFKSIIGNGFEDGNAVLYWQNSKENEVMVQTFNFRNNNVSSKILELEISEEEEIIKKIIINNTFHIITINKRSSILNFHSIKNQTLEKKIIDLSDKKFINKENRFSTLWPILYEGFAFEKELTFQNITNETPPSLVISSNKRKSYVKEDKLILTLDNNKGFTQIISIDLKQYTATVSSLSQPYIKQNDFLSVDSNSFIVDNFIIQMKSNPNYMIVEVKDFEGKLIKQFEINDEKDFEFKNSDIIQENGSVKNTRVLGTTNQLLRKINKFYPSLSCYSSNNKLYFTIGGVSLDETTNPYNSFGGIIGGATGSIIESIIIASFSNNNLNSYRNRKVIYINSVFDKNFNHISGEIEKLPFDKLRAFAEEKKKLERPTVFKFKSDLFFGAYDSENKSYSFFKFKS</sequence>
<evidence type="ECO:0000313" key="2">
    <source>
        <dbReference type="Proteomes" id="UP001165677"/>
    </source>
</evidence>
<comment type="caution">
    <text evidence="1">The sequence shown here is derived from an EMBL/GenBank/DDBJ whole genome shotgun (WGS) entry which is preliminary data.</text>
</comment>
<name>A0ABT3EDZ4_9FLAO</name>
<protein>
    <submittedName>
        <fullName evidence="1">Uncharacterized protein</fullName>
    </submittedName>
</protein>
<organism evidence="1 2">
    <name type="scientific">Flavobacterium lacisediminis</name>
    <dbReference type="NCBI Taxonomy" id="2989705"/>
    <lineage>
        <taxon>Bacteria</taxon>
        <taxon>Pseudomonadati</taxon>
        <taxon>Bacteroidota</taxon>
        <taxon>Flavobacteriia</taxon>
        <taxon>Flavobacteriales</taxon>
        <taxon>Flavobacteriaceae</taxon>
        <taxon>Flavobacterium</taxon>
    </lineage>
</organism>
<dbReference type="Proteomes" id="UP001165677">
    <property type="component" value="Unassembled WGS sequence"/>
</dbReference>
<gene>
    <name evidence="1" type="ORF">OJ995_01005</name>
</gene>
<dbReference type="EMBL" id="JAPCIO010000001">
    <property type="protein sequence ID" value="MCW1146796.1"/>
    <property type="molecule type" value="Genomic_DNA"/>
</dbReference>
<accession>A0ABT3EDZ4</accession>
<keyword evidence="2" id="KW-1185">Reference proteome</keyword>
<dbReference type="RefSeq" id="WP_264367732.1">
    <property type="nucleotide sequence ID" value="NZ_JAPCIO010000001.1"/>
</dbReference>
<proteinExistence type="predicted"/>
<evidence type="ECO:0000313" key="1">
    <source>
        <dbReference type="EMBL" id="MCW1146796.1"/>
    </source>
</evidence>